<protein>
    <recommendedName>
        <fullName evidence="7">MgtC/SapB/SrpB/YhiD N-terminal domain-containing protein</fullName>
    </recommendedName>
</protein>
<comment type="subcellular location">
    <subcellularLocation>
        <location evidence="1">Cell membrane</location>
        <topology evidence="1">Multi-pass membrane protein</topology>
    </subcellularLocation>
</comment>
<dbReference type="AlphaFoldDB" id="A0A5J4KUW3"/>
<evidence type="ECO:0000313" key="9">
    <source>
        <dbReference type="Proteomes" id="UP000326912"/>
    </source>
</evidence>
<dbReference type="PANTHER" id="PTHR33778">
    <property type="entry name" value="PROTEIN MGTC"/>
    <property type="match status" value="1"/>
</dbReference>
<dbReference type="EMBL" id="BKZW01000003">
    <property type="protein sequence ID" value="GER91383.1"/>
    <property type="molecule type" value="Genomic_DNA"/>
</dbReference>
<dbReference type="InterPro" id="IPR049177">
    <property type="entry name" value="MgtC_SapB_SrpB_YhiD_N"/>
</dbReference>
<evidence type="ECO:0000256" key="6">
    <source>
        <dbReference type="ARBA" id="ARBA00023136"/>
    </source>
</evidence>
<gene>
    <name evidence="8" type="ORF">KDW_55450</name>
</gene>
<evidence type="ECO:0000256" key="5">
    <source>
        <dbReference type="ARBA" id="ARBA00022989"/>
    </source>
</evidence>
<keyword evidence="4" id="KW-0812">Transmembrane</keyword>
<reference evidence="8 9" key="1">
    <citation type="submission" date="2019-10" db="EMBL/GenBank/DDBJ databases">
        <title>Dictyobacter vulcani sp. nov., within the class Ktedonobacteria, isolated from soil of volcanic Mt. Zao.</title>
        <authorList>
            <person name="Zheng Y."/>
            <person name="Wang C.M."/>
            <person name="Sakai Y."/>
            <person name="Abe K."/>
            <person name="Yokota A."/>
            <person name="Yabe S."/>
        </authorList>
    </citation>
    <scope>NUCLEOTIDE SEQUENCE [LARGE SCALE GENOMIC DNA]</scope>
    <source>
        <strain evidence="8 9">W12</strain>
    </source>
</reference>
<comment type="similarity">
    <text evidence="2">Belongs to the MgtC/SapB family.</text>
</comment>
<comment type="caution">
    <text evidence="8">The sequence shown here is derived from an EMBL/GenBank/DDBJ whole genome shotgun (WGS) entry which is preliminary data.</text>
</comment>
<keyword evidence="3" id="KW-1003">Cell membrane</keyword>
<dbReference type="Pfam" id="PF02308">
    <property type="entry name" value="MgtC"/>
    <property type="match status" value="1"/>
</dbReference>
<evidence type="ECO:0000259" key="7">
    <source>
        <dbReference type="Pfam" id="PF02308"/>
    </source>
</evidence>
<organism evidence="8 9">
    <name type="scientific">Dictyobacter vulcani</name>
    <dbReference type="NCBI Taxonomy" id="2607529"/>
    <lineage>
        <taxon>Bacteria</taxon>
        <taxon>Bacillati</taxon>
        <taxon>Chloroflexota</taxon>
        <taxon>Ktedonobacteria</taxon>
        <taxon>Ktedonobacterales</taxon>
        <taxon>Dictyobacteraceae</taxon>
        <taxon>Dictyobacter</taxon>
    </lineage>
</organism>
<keyword evidence="5" id="KW-1133">Transmembrane helix</keyword>
<dbReference type="PANTHER" id="PTHR33778:SF3">
    <property type="entry name" value="PROTEIN MGTC"/>
    <property type="match status" value="1"/>
</dbReference>
<evidence type="ECO:0000256" key="1">
    <source>
        <dbReference type="ARBA" id="ARBA00004651"/>
    </source>
</evidence>
<evidence type="ECO:0000313" key="8">
    <source>
        <dbReference type="EMBL" id="GER91383.1"/>
    </source>
</evidence>
<dbReference type="InterPro" id="IPR003416">
    <property type="entry name" value="MgtC/SapB/SrpB/YhiD_fam"/>
</dbReference>
<evidence type="ECO:0000256" key="3">
    <source>
        <dbReference type="ARBA" id="ARBA00022475"/>
    </source>
</evidence>
<accession>A0A5J4KUW3</accession>
<dbReference type="Proteomes" id="UP000326912">
    <property type="component" value="Unassembled WGS sequence"/>
</dbReference>
<dbReference type="GO" id="GO:0005886">
    <property type="term" value="C:plasma membrane"/>
    <property type="evidence" value="ECO:0007669"/>
    <property type="project" value="UniProtKB-SubCell"/>
</dbReference>
<keyword evidence="9" id="KW-1185">Reference proteome</keyword>
<proteinExistence type="inferred from homology"/>
<feature type="domain" description="MgtC/SapB/SrpB/YhiD N-terminal" evidence="7">
    <location>
        <begin position="11"/>
        <end position="64"/>
    </location>
</feature>
<sequence>MISFPEILLRLVVSLILGALIGWEREYSEHNTGIRTNALIALAQPCSQLFLAMLSMISPRYHMSNSIQRVSLPILLLVLDF</sequence>
<name>A0A5J4KUW3_9CHLR</name>
<evidence type="ECO:0000256" key="2">
    <source>
        <dbReference type="ARBA" id="ARBA00009298"/>
    </source>
</evidence>
<evidence type="ECO:0000256" key="4">
    <source>
        <dbReference type="ARBA" id="ARBA00022692"/>
    </source>
</evidence>
<keyword evidence="6" id="KW-0472">Membrane</keyword>
<dbReference type="PRINTS" id="PR01837">
    <property type="entry name" value="MGTCSAPBPROT"/>
</dbReference>